<dbReference type="Gene3D" id="3.40.50.720">
    <property type="entry name" value="NAD(P)-binding Rossmann-like Domain"/>
    <property type="match status" value="1"/>
</dbReference>
<feature type="domain" description="NAD(P)-binding" evidence="1">
    <location>
        <begin position="218"/>
        <end position="370"/>
    </location>
</feature>
<dbReference type="AlphaFoldDB" id="F6FYZ9"/>
<dbReference type="PATRIC" id="fig|1031711.3.peg.913"/>
<evidence type="ECO:0000313" key="2">
    <source>
        <dbReference type="EMBL" id="AEG68232.1"/>
    </source>
</evidence>
<dbReference type="SUPFAM" id="SSF51735">
    <property type="entry name" value="NAD(P)-binding Rossmann-fold domains"/>
    <property type="match status" value="1"/>
</dbReference>
<dbReference type="InterPro" id="IPR036291">
    <property type="entry name" value="NAD(P)-bd_dom_sf"/>
</dbReference>
<evidence type="ECO:0000259" key="1">
    <source>
        <dbReference type="Pfam" id="PF13460"/>
    </source>
</evidence>
<dbReference type="EMBL" id="CP002819">
    <property type="protein sequence ID" value="AEG68232.1"/>
    <property type="molecule type" value="Genomic_DNA"/>
</dbReference>
<dbReference type="KEGG" id="rsn:RSPO_c00931"/>
<dbReference type="eggNOG" id="COG0702">
    <property type="taxonomic scope" value="Bacteria"/>
</dbReference>
<name>F6FYZ9_RALS8</name>
<dbReference type="PANTHER" id="PTHR14097">
    <property type="entry name" value="OXIDOREDUCTASE HTATIP2"/>
    <property type="match status" value="1"/>
</dbReference>
<organism evidence="2 3">
    <name type="scientific">Ralstonia solanacearum (strain Po82)</name>
    <dbReference type="NCBI Taxonomy" id="1031711"/>
    <lineage>
        <taxon>Bacteria</taxon>
        <taxon>Pseudomonadati</taxon>
        <taxon>Pseudomonadota</taxon>
        <taxon>Betaproteobacteria</taxon>
        <taxon>Burkholderiales</taxon>
        <taxon>Burkholderiaceae</taxon>
        <taxon>Ralstonia</taxon>
        <taxon>Ralstonia solanacearum species complex</taxon>
    </lineage>
</organism>
<accession>F6FYZ9</accession>
<dbReference type="PANTHER" id="PTHR14097:SF7">
    <property type="entry name" value="OXIDOREDUCTASE HTATIP2"/>
    <property type="match status" value="1"/>
</dbReference>
<gene>
    <name evidence="2" type="ordered locus">RSPO_c00931</name>
</gene>
<dbReference type="CDD" id="cd05250">
    <property type="entry name" value="CC3_like_SDR_a"/>
    <property type="match status" value="1"/>
</dbReference>
<dbReference type="HOGENOM" id="CLU_626806_0_0_4"/>
<proteinExistence type="predicted"/>
<dbReference type="Pfam" id="PF13460">
    <property type="entry name" value="NAD_binding_10"/>
    <property type="match status" value="1"/>
</dbReference>
<evidence type="ECO:0000313" key="3">
    <source>
        <dbReference type="Proteomes" id="UP000007953"/>
    </source>
</evidence>
<dbReference type="InterPro" id="IPR016040">
    <property type="entry name" value="NAD(P)-bd_dom"/>
</dbReference>
<dbReference type="Proteomes" id="UP000007953">
    <property type="component" value="Chromosome"/>
</dbReference>
<sequence length="437" mass="46252">MKPLPAVNFTVLVAGILMASPVRGLRPVRAARLPDENEPKPTRVMVPPLATVFLMFSSAEFSARSAAALLSSASLAMAATSSDLVVMSVPHFRFVGQRCTATRFISPLWEVAHPLTARLCGPLLAADTCPVYVCGEASGKNLISTRFVCISDMSARTESAQRRQRGMVPRAPYTACMRPRPDFMENLMTDSQMLVAQGLAADGQGAEQPRGPAVLVVGASGLVGRAVVRRLVAQTWVGSVTVLVRRPGALTAGQALPGRLRECVVDFERLDAPEARSAFAADIVICALGTTIREAGSQAAFRRVDVDYPAEIARRVFAAGAHHFLLVSALGADARSSVFYNRCKGEAEAAVLAVGFPSVTVVRPSLLLGKRAAFRLGERVAQVLSKAVGGLVPKAWRPVPVESVAAALVTAARVDAPGARVLENPALLAAQDERPMA</sequence>
<protein>
    <submittedName>
        <fullName evidence="2">Putative cytosolic protein</fullName>
    </submittedName>
</protein>
<reference evidence="2 3" key="1">
    <citation type="journal article" date="2011" name="J. Bacteriol.">
        <title>Complete genome sequence of the plant pathogen Ralstonia solanacearum strain Po82.</title>
        <authorList>
            <person name="Xu J."/>
            <person name="Zheng H.J."/>
            <person name="Liu L."/>
            <person name="Pan Z.C."/>
            <person name="Prior P."/>
            <person name="Tang B."/>
            <person name="Xu J.S."/>
            <person name="Zhang H."/>
            <person name="Tian Q."/>
            <person name="Zhang L.Q."/>
            <person name="Feng J."/>
        </authorList>
    </citation>
    <scope>NUCLEOTIDE SEQUENCE [LARGE SCALE GENOMIC DNA]</scope>
    <source>
        <strain evidence="2 3">Po82</strain>
    </source>
</reference>